<dbReference type="AlphaFoldDB" id="A0A1H9L039"/>
<dbReference type="SUPFAM" id="SSF158446">
    <property type="entry name" value="IVS-encoded protein-like"/>
    <property type="match status" value="1"/>
</dbReference>
<gene>
    <name evidence="1" type="ORF">SAMN03080615_03723</name>
</gene>
<accession>A0A1H9L039</accession>
<evidence type="ECO:0000313" key="2">
    <source>
        <dbReference type="Proteomes" id="UP000198749"/>
    </source>
</evidence>
<proteinExistence type="predicted"/>
<dbReference type="EMBL" id="FOGB01000015">
    <property type="protein sequence ID" value="SER04802.1"/>
    <property type="molecule type" value="Genomic_DNA"/>
</dbReference>
<sequence length="113" mass="13223">MSYEDLDVWKRACRLSCEVYTVLSRCRDFGFRDQITRSSLSIPSNIAEGFERGSLKEKRQFLYYAKGSLAELKTQVYIGQRIGYIHTERGCDWRKELDEIQKMLATLIKSTEP</sequence>
<dbReference type="OrthoDB" id="160990at2"/>
<dbReference type="PANTHER" id="PTHR38471">
    <property type="entry name" value="FOUR HELIX BUNDLE PROTEIN"/>
    <property type="match status" value="1"/>
</dbReference>
<dbReference type="InterPro" id="IPR036583">
    <property type="entry name" value="23S_rRNA_IVS_sf"/>
</dbReference>
<dbReference type="Proteomes" id="UP000198749">
    <property type="component" value="Unassembled WGS sequence"/>
</dbReference>
<organism evidence="1 2">
    <name type="scientific">Amphritea atlantica</name>
    <dbReference type="NCBI Taxonomy" id="355243"/>
    <lineage>
        <taxon>Bacteria</taxon>
        <taxon>Pseudomonadati</taxon>
        <taxon>Pseudomonadota</taxon>
        <taxon>Gammaproteobacteria</taxon>
        <taxon>Oceanospirillales</taxon>
        <taxon>Oceanospirillaceae</taxon>
        <taxon>Amphritea</taxon>
    </lineage>
</organism>
<dbReference type="NCBIfam" id="NF008912">
    <property type="entry name" value="PRK12275.1-6"/>
    <property type="match status" value="1"/>
</dbReference>
<evidence type="ECO:0000313" key="1">
    <source>
        <dbReference type="EMBL" id="SER04802.1"/>
    </source>
</evidence>
<dbReference type="CDD" id="cd16377">
    <property type="entry name" value="23S_rRNA_IVP_like"/>
    <property type="match status" value="1"/>
</dbReference>
<dbReference type="Pfam" id="PF05635">
    <property type="entry name" value="23S_rRNA_IVP"/>
    <property type="match status" value="1"/>
</dbReference>
<dbReference type="NCBIfam" id="TIGR02436">
    <property type="entry name" value="four helix bundle protein"/>
    <property type="match status" value="1"/>
</dbReference>
<dbReference type="STRING" id="355243.SAMN03080615_03723"/>
<dbReference type="InterPro" id="IPR012657">
    <property type="entry name" value="23S_rRNA-intervening_sequence"/>
</dbReference>
<reference evidence="2" key="1">
    <citation type="submission" date="2016-10" db="EMBL/GenBank/DDBJ databases">
        <authorList>
            <person name="Varghese N."/>
            <person name="Submissions S."/>
        </authorList>
    </citation>
    <scope>NUCLEOTIDE SEQUENCE [LARGE SCALE GENOMIC DNA]</scope>
    <source>
        <strain evidence="2">DSM 18887</strain>
    </source>
</reference>
<keyword evidence="2" id="KW-1185">Reference proteome</keyword>
<name>A0A1H9L039_9GAMM</name>
<protein>
    <submittedName>
        <fullName evidence="1">Four helix bundle protein</fullName>
    </submittedName>
</protein>
<dbReference type="PANTHER" id="PTHR38471:SF2">
    <property type="entry name" value="FOUR HELIX BUNDLE PROTEIN"/>
    <property type="match status" value="1"/>
</dbReference>
<dbReference type="Gene3D" id="1.20.1440.60">
    <property type="entry name" value="23S rRNA-intervening sequence"/>
    <property type="match status" value="1"/>
</dbReference>
<dbReference type="RefSeq" id="WP_091361187.1">
    <property type="nucleotide sequence ID" value="NZ_AP025284.1"/>
</dbReference>